<dbReference type="SUPFAM" id="SSF57850">
    <property type="entry name" value="RING/U-box"/>
    <property type="match status" value="2"/>
</dbReference>
<evidence type="ECO:0000256" key="1">
    <source>
        <dbReference type="PROSITE-ProRule" id="PRU00175"/>
    </source>
</evidence>
<dbReference type="PANTHER" id="PTHR21540:SF3">
    <property type="entry name" value="E3 UBIQUITIN-PROTEIN LIGASE ZSWIM2"/>
    <property type="match status" value="1"/>
</dbReference>
<evidence type="ECO:0000256" key="2">
    <source>
        <dbReference type="SAM" id="MobiDB-lite"/>
    </source>
</evidence>
<keyword evidence="6" id="KW-1185">Reference proteome</keyword>
<sequence>MQRSKPYRQRPTPAFMNLLEIAQNMRMYLVQETGPTKLVLEDAQHHKYKIQVGSDISCSCGGGKEEHCVHTIFAMLKIYRIGENDPMVWQLSFIDAEISKIIQNRHSYGRRHAPTPPKEDSKKANPALKKAVARMKLEEGGEECCICFDTMNDQQQHLTYCKHQCGRNIHADCIEIWIKNKTQSAQKITCPLCRVDWGANALEDLQKEKQEYRQRRAEEATKKHEASGTALQLNNDRSFKCYCCKRTLIYEAKLQCIVCPQVEVCKLCFSGKYHDHHEFIMRPAPEKEWEPAYRPGQNPNQFNDEYQRVMRELQTREIQPEDYELLLSLEQRGGGVSLYKFLAVSYDKMLPPEKKAEIESLRETPKCQFCETPIAN</sequence>
<organism evidence="5 6">
    <name type="scientific">Halteria grandinella</name>
    <dbReference type="NCBI Taxonomy" id="5974"/>
    <lineage>
        <taxon>Eukaryota</taxon>
        <taxon>Sar</taxon>
        <taxon>Alveolata</taxon>
        <taxon>Ciliophora</taxon>
        <taxon>Intramacronucleata</taxon>
        <taxon>Spirotrichea</taxon>
        <taxon>Stichotrichia</taxon>
        <taxon>Sporadotrichida</taxon>
        <taxon>Halteriidae</taxon>
        <taxon>Halteria</taxon>
    </lineage>
</organism>
<accession>A0A8J8T6W3</accession>
<dbReference type="Proteomes" id="UP000785679">
    <property type="component" value="Unassembled WGS sequence"/>
</dbReference>
<dbReference type="AlphaFoldDB" id="A0A8J8T6W3"/>
<dbReference type="InterPro" id="IPR039903">
    <property type="entry name" value="Zswim2"/>
</dbReference>
<feature type="region of interest" description="Disordered" evidence="2">
    <location>
        <begin position="106"/>
        <end position="126"/>
    </location>
</feature>
<dbReference type="InterPro" id="IPR001841">
    <property type="entry name" value="Znf_RING"/>
</dbReference>
<proteinExistence type="predicted"/>
<evidence type="ECO:0000313" key="5">
    <source>
        <dbReference type="EMBL" id="TNV83538.1"/>
    </source>
</evidence>
<evidence type="ECO:0000259" key="3">
    <source>
        <dbReference type="PROSITE" id="PS50089"/>
    </source>
</evidence>
<keyword evidence="1" id="KW-0479">Metal-binding</keyword>
<evidence type="ECO:0008006" key="7">
    <source>
        <dbReference type="Google" id="ProtNLM"/>
    </source>
</evidence>
<keyword evidence="1" id="KW-0863">Zinc-finger</keyword>
<reference evidence="5" key="1">
    <citation type="submission" date="2019-06" db="EMBL/GenBank/DDBJ databases">
        <authorList>
            <person name="Zheng W."/>
        </authorList>
    </citation>
    <scope>NUCLEOTIDE SEQUENCE</scope>
    <source>
        <strain evidence="5">QDHG01</strain>
    </source>
</reference>
<dbReference type="Pfam" id="PF13639">
    <property type="entry name" value="zf-RING_2"/>
    <property type="match status" value="1"/>
</dbReference>
<dbReference type="InterPro" id="IPR013083">
    <property type="entry name" value="Znf_RING/FYVE/PHD"/>
</dbReference>
<dbReference type="GO" id="GO:0061630">
    <property type="term" value="F:ubiquitin protein ligase activity"/>
    <property type="evidence" value="ECO:0007669"/>
    <property type="project" value="InterPro"/>
</dbReference>
<protein>
    <recommendedName>
        <fullName evidence="7">RING-type domain-containing protein</fullName>
    </recommendedName>
</protein>
<dbReference type="PROSITE" id="PS50089">
    <property type="entry name" value="ZF_RING_2"/>
    <property type="match status" value="1"/>
</dbReference>
<dbReference type="PROSITE" id="PS50966">
    <property type="entry name" value="ZF_SWIM"/>
    <property type="match status" value="1"/>
</dbReference>
<comment type="caution">
    <text evidence="5">The sequence shown here is derived from an EMBL/GenBank/DDBJ whole genome shotgun (WGS) entry which is preliminary data.</text>
</comment>
<dbReference type="PANTHER" id="PTHR21540">
    <property type="entry name" value="RING FINGER AND SWIM DOMAIN-CONTAINING PROTEIN 2"/>
    <property type="match status" value="1"/>
</dbReference>
<dbReference type="EMBL" id="RRYP01003737">
    <property type="protein sequence ID" value="TNV83538.1"/>
    <property type="molecule type" value="Genomic_DNA"/>
</dbReference>
<name>A0A8J8T6W3_HALGN</name>
<evidence type="ECO:0000259" key="4">
    <source>
        <dbReference type="PROSITE" id="PS50966"/>
    </source>
</evidence>
<dbReference type="GO" id="GO:0008270">
    <property type="term" value="F:zinc ion binding"/>
    <property type="evidence" value="ECO:0007669"/>
    <property type="project" value="UniProtKB-KW"/>
</dbReference>
<dbReference type="InterPro" id="IPR007527">
    <property type="entry name" value="Znf_SWIM"/>
</dbReference>
<evidence type="ECO:0000313" key="6">
    <source>
        <dbReference type="Proteomes" id="UP000785679"/>
    </source>
</evidence>
<dbReference type="Gene3D" id="3.30.40.10">
    <property type="entry name" value="Zinc/RING finger domain, C3HC4 (zinc finger)"/>
    <property type="match status" value="1"/>
</dbReference>
<feature type="domain" description="RING-type" evidence="3">
    <location>
        <begin position="144"/>
        <end position="194"/>
    </location>
</feature>
<keyword evidence="1" id="KW-0862">Zinc</keyword>
<feature type="domain" description="SWIM-type" evidence="4">
    <location>
        <begin position="48"/>
        <end position="79"/>
    </location>
</feature>
<gene>
    <name evidence="5" type="ORF">FGO68_gene6905</name>
</gene>
<dbReference type="OrthoDB" id="290734at2759"/>